<reference evidence="4" key="1">
    <citation type="submission" date="2020-01" db="EMBL/GenBank/DDBJ databases">
        <title>Sphingomonas sp. strain CSW-10.</title>
        <authorList>
            <person name="Chen W.-M."/>
        </authorList>
    </citation>
    <scope>NUCLEOTIDE SEQUENCE [LARGE SCALE GENOMIC DNA]</scope>
    <source>
        <strain evidence="4">CCP-1</strain>
    </source>
</reference>
<proteinExistence type="predicted"/>
<gene>
    <name evidence="3" type="ORF">GU920_11310</name>
</gene>
<dbReference type="RefSeq" id="WP_161767114.1">
    <property type="nucleotide sequence ID" value="NZ_JAAATW010000002.1"/>
</dbReference>
<dbReference type="Gene3D" id="3.40.50.1820">
    <property type="entry name" value="alpha/beta hydrolase"/>
    <property type="match status" value="1"/>
</dbReference>
<dbReference type="PANTHER" id="PTHR48081">
    <property type="entry name" value="AB HYDROLASE SUPERFAMILY PROTEIN C4A8.06C"/>
    <property type="match status" value="1"/>
</dbReference>
<dbReference type="Pfam" id="PF07859">
    <property type="entry name" value="Abhydrolase_3"/>
    <property type="match status" value="1"/>
</dbReference>
<dbReference type="InterPro" id="IPR050300">
    <property type="entry name" value="GDXG_lipolytic_enzyme"/>
</dbReference>
<evidence type="ECO:0000259" key="2">
    <source>
        <dbReference type="Pfam" id="PF07859"/>
    </source>
</evidence>
<evidence type="ECO:0000256" key="1">
    <source>
        <dbReference type="ARBA" id="ARBA00022801"/>
    </source>
</evidence>
<feature type="domain" description="Alpha/beta hydrolase fold-3" evidence="2">
    <location>
        <begin position="90"/>
        <end position="293"/>
    </location>
</feature>
<accession>A0ABW9Y6W0</accession>
<dbReference type="SUPFAM" id="SSF53474">
    <property type="entry name" value="alpha/beta-Hydrolases"/>
    <property type="match status" value="1"/>
</dbReference>
<keyword evidence="1 3" id="KW-0378">Hydrolase</keyword>
<dbReference type="GO" id="GO:0016787">
    <property type="term" value="F:hydrolase activity"/>
    <property type="evidence" value="ECO:0007669"/>
    <property type="project" value="UniProtKB-KW"/>
</dbReference>
<evidence type="ECO:0000313" key="3">
    <source>
        <dbReference type="EMBL" id="NBE08127.1"/>
    </source>
</evidence>
<dbReference type="Proteomes" id="UP001517376">
    <property type="component" value="Unassembled WGS sequence"/>
</dbReference>
<keyword evidence="4" id="KW-1185">Reference proteome</keyword>
<name>A0ABW9Y6W0_9RHOB</name>
<dbReference type="InterPro" id="IPR029058">
    <property type="entry name" value="AB_hydrolase_fold"/>
</dbReference>
<comment type="caution">
    <text evidence="3">The sequence shown here is derived from an EMBL/GenBank/DDBJ whole genome shotgun (WGS) entry which is preliminary data.</text>
</comment>
<dbReference type="InterPro" id="IPR013094">
    <property type="entry name" value="AB_hydrolase_3"/>
</dbReference>
<protein>
    <submittedName>
        <fullName evidence="3">Alpha/beta hydrolase fold domain-containing protein</fullName>
    </submittedName>
</protein>
<evidence type="ECO:0000313" key="4">
    <source>
        <dbReference type="Proteomes" id="UP001517376"/>
    </source>
</evidence>
<dbReference type="EMBL" id="JAAATW010000002">
    <property type="protein sequence ID" value="NBE08127.1"/>
    <property type="molecule type" value="Genomic_DNA"/>
</dbReference>
<organism evidence="3 4">
    <name type="scientific">Paragemmobacter ruber</name>
    <dbReference type="NCBI Taxonomy" id="1985673"/>
    <lineage>
        <taxon>Bacteria</taxon>
        <taxon>Pseudomonadati</taxon>
        <taxon>Pseudomonadota</taxon>
        <taxon>Alphaproteobacteria</taxon>
        <taxon>Rhodobacterales</taxon>
        <taxon>Paracoccaceae</taxon>
        <taxon>Paragemmobacter</taxon>
    </lineage>
</organism>
<sequence>MRHYVLRVALITVVLAAVLFAAFRLSPWPSVLVLRVLFDRDAARAMAALEPRLPAGLVEHLDLAYGTAERERLDLILPPGPAPPEGWPVLFWVHGGAFVAGRKENVGNYLRLVSAQGYAAIAPNYTRAPTARHPRPTEEMLEALLWVQAVAADYRLDPSRIILAGDSAGSHIALQTAIALQDPAYARALNLRPDQAVTRPRGLALFCGIYDLSELDSTGAFEGFLHTVQWSYLGTPDVAAARDAALFSLFAHVPPNLPPLFLTAGNADPLLPQTEGLARVAAQRGIPVDALTFPPDHQPPLGHEYQFTLDSSGEEALTRLLGYLGRVSAPNPS</sequence>